<evidence type="ECO:0000313" key="3">
    <source>
        <dbReference type="Proteomes" id="UP000824193"/>
    </source>
</evidence>
<protein>
    <recommendedName>
        <fullName evidence="4">Zinc ribbon domain-containing protein</fullName>
    </recommendedName>
</protein>
<evidence type="ECO:0000313" key="2">
    <source>
        <dbReference type="EMBL" id="HIX06566.1"/>
    </source>
</evidence>
<evidence type="ECO:0008006" key="4">
    <source>
        <dbReference type="Google" id="ProtNLM"/>
    </source>
</evidence>
<dbReference type="AlphaFoldDB" id="A0A9D2AEG8"/>
<accession>A0A9D2AEG8</accession>
<reference evidence="2" key="1">
    <citation type="journal article" date="2021" name="PeerJ">
        <title>Extensive microbial diversity within the chicken gut microbiome revealed by metagenomics and culture.</title>
        <authorList>
            <person name="Gilroy R."/>
            <person name="Ravi A."/>
            <person name="Getino M."/>
            <person name="Pursley I."/>
            <person name="Horton D.L."/>
            <person name="Alikhan N.F."/>
            <person name="Baker D."/>
            <person name="Gharbi K."/>
            <person name="Hall N."/>
            <person name="Watson M."/>
            <person name="Adriaenssens E.M."/>
            <person name="Foster-Nyarko E."/>
            <person name="Jarju S."/>
            <person name="Secka A."/>
            <person name="Antonio M."/>
            <person name="Oren A."/>
            <person name="Chaudhuri R.R."/>
            <person name="La Ragione R."/>
            <person name="Hildebrand F."/>
            <person name="Pallen M.J."/>
        </authorList>
    </citation>
    <scope>NUCLEOTIDE SEQUENCE</scope>
    <source>
        <strain evidence="2">2239</strain>
    </source>
</reference>
<dbReference type="EMBL" id="DXFW01000037">
    <property type="protein sequence ID" value="HIX06566.1"/>
    <property type="molecule type" value="Genomic_DNA"/>
</dbReference>
<proteinExistence type="predicted"/>
<dbReference type="Proteomes" id="UP000824193">
    <property type="component" value="Unassembled WGS sequence"/>
</dbReference>
<gene>
    <name evidence="2" type="ORF">H9865_10810</name>
</gene>
<sequence>MAVMPLILVCGALALAGLLALAFTVLSCVWLYRDSRLHGQPPALWVLLAVFAGPIIALLLYFIFGRKQPLEPCESCGSPLTRADRFCSACGAANSRYGEPAPKAKLGALGKAAVACGLVSVVCMAGLLAGMFVFAFSAGSTPLVTTEGAAIVASLPIESAMDVNSGWVIMSTQGHRNGVWTFSMSKTSDGYHKSGRFSLDDPTGRILAVDVTCEGETLELDFIQNGETVRTETISGADGVQYFSLADLAPGEVKLRVVNHGATDISGRIWVE</sequence>
<comment type="caution">
    <text evidence="2">The sequence shown here is derived from an EMBL/GenBank/DDBJ whole genome shotgun (WGS) entry which is preliminary data.</text>
</comment>
<organism evidence="2 3">
    <name type="scientific">Candidatus Allofournierella pullicola</name>
    <dbReference type="NCBI Taxonomy" id="2838596"/>
    <lineage>
        <taxon>Bacteria</taxon>
        <taxon>Bacillati</taxon>
        <taxon>Bacillota</taxon>
        <taxon>Clostridia</taxon>
        <taxon>Eubacteriales</taxon>
        <taxon>Oscillospiraceae</taxon>
        <taxon>Allofournierella</taxon>
    </lineage>
</organism>
<reference evidence="2" key="2">
    <citation type="submission" date="2021-04" db="EMBL/GenBank/DDBJ databases">
        <authorList>
            <person name="Gilroy R."/>
        </authorList>
    </citation>
    <scope>NUCLEOTIDE SEQUENCE</scope>
    <source>
        <strain evidence="2">2239</strain>
    </source>
</reference>
<keyword evidence="1" id="KW-1133">Transmembrane helix</keyword>
<keyword evidence="1" id="KW-0472">Membrane</keyword>
<name>A0A9D2AEG8_9FIRM</name>
<feature type="transmembrane region" description="Helical" evidence="1">
    <location>
        <begin position="112"/>
        <end position="136"/>
    </location>
</feature>
<keyword evidence="1" id="KW-0812">Transmembrane</keyword>
<feature type="transmembrane region" description="Helical" evidence="1">
    <location>
        <begin position="43"/>
        <end position="64"/>
    </location>
</feature>
<evidence type="ECO:0000256" key="1">
    <source>
        <dbReference type="SAM" id="Phobius"/>
    </source>
</evidence>